<accession>A0A6S7GC37</accession>
<dbReference type="GO" id="GO:0004222">
    <property type="term" value="F:metalloendopeptidase activity"/>
    <property type="evidence" value="ECO:0007669"/>
    <property type="project" value="UniProtKB-UniRule"/>
</dbReference>
<comment type="caution">
    <text evidence="10">Lacks conserved residue(s) required for the propagation of feature annotation.</text>
</comment>
<feature type="binding site" evidence="10">
    <location>
        <position position="209"/>
    </location>
    <ligand>
        <name>Zn(2+)</name>
        <dbReference type="ChEBI" id="CHEBI:29105"/>
        <note>catalytic</note>
    </ligand>
</feature>
<proteinExistence type="predicted"/>
<dbReference type="Pfam" id="PF00188">
    <property type="entry name" value="CAP"/>
    <property type="match status" value="2"/>
</dbReference>
<dbReference type="SMART" id="SM00198">
    <property type="entry name" value="SCP"/>
    <property type="match status" value="2"/>
</dbReference>
<evidence type="ECO:0000256" key="2">
    <source>
        <dbReference type="ARBA" id="ARBA00022723"/>
    </source>
</evidence>
<feature type="binding site" evidence="10">
    <location>
        <position position="199"/>
    </location>
    <ligand>
        <name>Zn(2+)</name>
        <dbReference type="ChEBI" id="CHEBI:29105"/>
        <note>catalytic</note>
    </ligand>
</feature>
<dbReference type="PANTHER" id="PTHR10127:SF780">
    <property type="entry name" value="METALLOENDOPEPTIDASE"/>
    <property type="match status" value="1"/>
</dbReference>
<dbReference type="OrthoDB" id="337038at2759"/>
<keyword evidence="6 10" id="KW-0482">Metalloprotease</keyword>
<keyword evidence="14" id="KW-1185">Reference proteome</keyword>
<feature type="active site" evidence="10">
    <location>
        <position position="200"/>
    </location>
</feature>
<dbReference type="InterPro" id="IPR034113">
    <property type="entry name" value="SCP_GAPR1-like"/>
</dbReference>
<dbReference type="FunFam" id="3.40.390.10:FF:000015">
    <property type="entry name" value="Meprin A subunit"/>
    <property type="match status" value="1"/>
</dbReference>
<feature type="disulfide bond" evidence="10">
    <location>
        <begin position="170"/>
        <end position="192"/>
    </location>
</feature>
<evidence type="ECO:0000256" key="5">
    <source>
        <dbReference type="ARBA" id="ARBA00022833"/>
    </source>
</evidence>
<feature type="region of interest" description="Disordered" evidence="12">
    <location>
        <begin position="487"/>
        <end position="516"/>
    </location>
</feature>
<keyword evidence="4 10" id="KW-0378">Hydrolase</keyword>
<dbReference type="InterPro" id="IPR014044">
    <property type="entry name" value="CAP_dom"/>
</dbReference>
<feature type="region of interest" description="Disordered" evidence="12">
    <location>
        <begin position="305"/>
        <end position="325"/>
    </location>
</feature>
<dbReference type="SUPFAM" id="SSF55797">
    <property type="entry name" value="PR-1-like"/>
    <property type="match status" value="2"/>
</dbReference>
<feature type="compositionally biased region" description="Polar residues" evidence="12">
    <location>
        <begin position="31"/>
        <end position="51"/>
    </location>
</feature>
<evidence type="ECO:0000313" key="13">
    <source>
        <dbReference type="EMBL" id="CAB3989295.1"/>
    </source>
</evidence>
<dbReference type="GO" id="GO:0005576">
    <property type="term" value="C:extracellular region"/>
    <property type="evidence" value="ECO:0007669"/>
    <property type="project" value="InterPro"/>
</dbReference>
<gene>
    <name evidence="13" type="ORF">PACLA_8A045098</name>
</gene>
<protein>
    <recommendedName>
        <fullName evidence="11">Metalloendopeptidase</fullName>
        <ecNumber evidence="11">3.4.24.-</ecNumber>
    </recommendedName>
</protein>
<keyword evidence="1 10" id="KW-0645">Protease</keyword>
<name>A0A6S7GC37_PARCT</name>
<evidence type="ECO:0000256" key="6">
    <source>
        <dbReference type="ARBA" id="ARBA00023049"/>
    </source>
</evidence>
<dbReference type="Proteomes" id="UP001152795">
    <property type="component" value="Unassembled WGS sequence"/>
</dbReference>
<dbReference type="FunFam" id="3.40.33.10:FF:000002">
    <property type="entry name" value="Golgi-associated plant pathogenesis-related protein 1"/>
    <property type="match status" value="2"/>
</dbReference>
<dbReference type="EC" id="3.4.24.-" evidence="11"/>
<dbReference type="InterPro" id="IPR024079">
    <property type="entry name" value="MetalloPept_cat_dom_sf"/>
</dbReference>
<evidence type="ECO:0000313" key="14">
    <source>
        <dbReference type="Proteomes" id="UP001152795"/>
    </source>
</evidence>
<evidence type="ECO:0000256" key="4">
    <source>
        <dbReference type="ARBA" id="ARBA00022801"/>
    </source>
</evidence>
<sequence length="738" mass="83118">MIFENVKKNFTDIFQGRTIKAVISKKDENLDNNLQNDTSMESEMNESNNGDQVDDEMMDDDEITKGEENLGMHYFQGDVLTTNDQMAKLNHMLDAGSQADDQLHSRALVKDVRRTWAKGIVHYVIRKDVDKYRKGIVKAAIKHWEEKTCLKFKQREKEKDYVQFEQGNGCSSYVGRVGGKQNLIVGNKHHGCRVGNIIHEIGHAIGFFHEQSRPDRDQFVKIVWGNVKKDYEVNFKKFSTRVIDSKDVGYDYGSIMHYPRKIFGKKTSKPTVVPKKTPDADIGQRIGLSKLDILQVGKLYGCPAKSDSDTDMNNNPDDTDTDTDTEENAMNTMLDDFSKKALQCHNECRKLHQVPPLTWAADLAREAQEWANKIARANTLQHASKSERKNAGENIAMFSGRFDTAAEQATGMWYNEVAKYNFEKPSSQPGTGHFTQVVWKDSKELGMARAKSPDGKSTYVVGRYRPAGNMLGNFEGNVFKSTSKDPPSFIKASGQPGAEHESRVVERSWGSPGQQQTRVIVKETRTHTPQGVKTVKSTTTWTTTSSNGQTKSTEIGDKMGVPQLKSLHISDEEKPVALGNASPQNATPSGSFQEDGLKMHNQYRRLHQVSDMRWSNELARDAQAWAEKIARQNTLRHATSQERKGNGENLAYFGGKFGDIAKDAVNMWYNEEKKYQYKNASFTSGTGHFTQVVWKDSTELGMGWAKSSDGRSVYIVGRYRPAGNMMGSFEQNVFPPKK</sequence>
<evidence type="ECO:0000256" key="12">
    <source>
        <dbReference type="SAM" id="MobiDB-lite"/>
    </source>
</evidence>
<dbReference type="AlphaFoldDB" id="A0A6S7GC37"/>
<comment type="caution">
    <text evidence="13">The sequence shown here is derived from an EMBL/GenBank/DDBJ whole genome shotgun (WGS) entry which is preliminary data.</text>
</comment>
<dbReference type="SUPFAM" id="SSF55486">
    <property type="entry name" value="Metalloproteases ('zincins'), catalytic domain"/>
    <property type="match status" value="1"/>
</dbReference>
<evidence type="ECO:0000256" key="10">
    <source>
        <dbReference type="PROSITE-ProRule" id="PRU01211"/>
    </source>
</evidence>
<organism evidence="13 14">
    <name type="scientific">Paramuricea clavata</name>
    <name type="common">Red gorgonian</name>
    <name type="synonym">Violescent sea-whip</name>
    <dbReference type="NCBI Taxonomy" id="317549"/>
    <lineage>
        <taxon>Eukaryota</taxon>
        <taxon>Metazoa</taxon>
        <taxon>Cnidaria</taxon>
        <taxon>Anthozoa</taxon>
        <taxon>Octocorallia</taxon>
        <taxon>Malacalcyonacea</taxon>
        <taxon>Plexauridae</taxon>
        <taxon>Paramuricea</taxon>
    </lineage>
</organism>
<dbReference type="Gene3D" id="3.40.390.10">
    <property type="entry name" value="Collagenase (Catalytic Domain)"/>
    <property type="match status" value="1"/>
</dbReference>
<dbReference type="InterPro" id="IPR035940">
    <property type="entry name" value="CAP_sf"/>
</dbReference>
<evidence type="ECO:0000256" key="3">
    <source>
        <dbReference type="ARBA" id="ARBA00022729"/>
    </source>
</evidence>
<dbReference type="InterPro" id="IPR018244">
    <property type="entry name" value="Allrgn_V5/Tpx1_CS"/>
</dbReference>
<feature type="compositionally biased region" description="Low complexity" evidence="12">
    <location>
        <begin position="532"/>
        <end position="546"/>
    </location>
</feature>
<keyword evidence="8 10" id="KW-1015">Disulfide bond</keyword>
<feature type="binding site" evidence="10">
    <location>
        <position position="203"/>
    </location>
    <ligand>
        <name>Zn(2+)</name>
        <dbReference type="ChEBI" id="CHEBI:29105"/>
        <note>catalytic</note>
    </ligand>
</feature>
<dbReference type="Gene3D" id="3.40.33.10">
    <property type="entry name" value="CAP"/>
    <property type="match status" value="2"/>
</dbReference>
<keyword evidence="7" id="KW-0865">Zymogen</keyword>
<reference evidence="13" key="1">
    <citation type="submission" date="2020-04" db="EMBL/GenBank/DDBJ databases">
        <authorList>
            <person name="Alioto T."/>
            <person name="Alioto T."/>
            <person name="Gomez Garrido J."/>
        </authorList>
    </citation>
    <scope>NUCLEOTIDE SEQUENCE</scope>
    <source>
        <strain evidence="13">A484AB</strain>
    </source>
</reference>
<feature type="region of interest" description="Disordered" evidence="12">
    <location>
        <begin position="528"/>
        <end position="557"/>
    </location>
</feature>
<evidence type="ECO:0000256" key="11">
    <source>
        <dbReference type="RuleBase" id="RU361183"/>
    </source>
</evidence>
<evidence type="ECO:0000256" key="1">
    <source>
        <dbReference type="ARBA" id="ARBA00022670"/>
    </source>
</evidence>
<keyword evidence="5 10" id="KW-0862">Zinc</keyword>
<evidence type="ECO:0000256" key="7">
    <source>
        <dbReference type="ARBA" id="ARBA00023145"/>
    </source>
</evidence>
<dbReference type="PANTHER" id="PTHR10127">
    <property type="entry name" value="DISCOIDIN, CUB, EGF, LAMININ , AND ZINC METALLOPROTEASE DOMAIN CONTAINING"/>
    <property type="match status" value="1"/>
</dbReference>
<dbReference type="GO" id="GO:0008270">
    <property type="term" value="F:zinc ion binding"/>
    <property type="evidence" value="ECO:0007669"/>
    <property type="project" value="UniProtKB-UniRule"/>
</dbReference>
<dbReference type="Pfam" id="PF01400">
    <property type="entry name" value="Astacin"/>
    <property type="match status" value="1"/>
</dbReference>
<dbReference type="CDD" id="cd05382">
    <property type="entry name" value="CAP_GAPR1-like"/>
    <property type="match status" value="2"/>
</dbReference>
<dbReference type="PROSITE" id="PS51864">
    <property type="entry name" value="ASTACIN"/>
    <property type="match status" value="1"/>
</dbReference>
<dbReference type="InterPro" id="IPR034035">
    <property type="entry name" value="Astacin-like_dom"/>
</dbReference>
<dbReference type="EMBL" id="CACRXK020001460">
    <property type="protein sequence ID" value="CAB3989295.1"/>
    <property type="molecule type" value="Genomic_DNA"/>
</dbReference>
<dbReference type="PRINTS" id="PR00480">
    <property type="entry name" value="ASTACIN"/>
</dbReference>
<dbReference type="InterPro" id="IPR006026">
    <property type="entry name" value="Peptidase_Metallo"/>
</dbReference>
<dbReference type="GO" id="GO:0006508">
    <property type="term" value="P:proteolysis"/>
    <property type="evidence" value="ECO:0007669"/>
    <property type="project" value="UniProtKB-KW"/>
</dbReference>
<evidence type="ECO:0000256" key="8">
    <source>
        <dbReference type="ARBA" id="ARBA00023157"/>
    </source>
</evidence>
<keyword evidence="9" id="KW-0325">Glycoprotein</keyword>
<keyword evidence="2 10" id="KW-0479">Metal-binding</keyword>
<dbReference type="InterPro" id="IPR001506">
    <property type="entry name" value="Peptidase_M12A"/>
</dbReference>
<keyword evidence="3" id="KW-0732">Signal</keyword>
<dbReference type="PROSITE" id="PS01009">
    <property type="entry name" value="CRISP_1"/>
    <property type="match status" value="2"/>
</dbReference>
<feature type="region of interest" description="Disordered" evidence="12">
    <location>
        <begin position="30"/>
        <end position="55"/>
    </location>
</feature>
<comment type="cofactor">
    <cofactor evidence="10 11">
        <name>Zn(2+)</name>
        <dbReference type="ChEBI" id="CHEBI:29105"/>
    </cofactor>
    <text evidence="10 11">Binds 1 zinc ion per subunit.</text>
</comment>
<evidence type="ECO:0000256" key="9">
    <source>
        <dbReference type="ARBA" id="ARBA00023180"/>
    </source>
</evidence>
<dbReference type="SMART" id="SM00235">
    <property type="entry name" value="ZnMc"/>
    <property type="match status" value="1"/>
</dbReference>
<dbReference type="CDD" id="cd04280">
    <property type="entry name" value="ZnMc_astacin_like"/>
    <property type="match status" value="1"/>
</dbReference>